<evidence type="ECO:0000313" key="5">
    <source>
        <dbReference type="Proteomes" id="UP001603857"/>
    </source>
</evidence>
<keyword evidence="5" id="KW-1185">Reference proteome</keyword>
<keyword evidence="2" id="KW-0378">Hydrolase</keyword>
<sequence length="361" mass="39434">MAMHEANGGKGPAPALFIFGDSTFDVGTNNFLRSRAKANFPYNGIDYYHSKPTGRFSNGFNTADQIGKYIHLKNLRQFGYEQSPPPFLTLKRNKKSFDESILQGVNFASAGSGILRDTGSAQWGEVIFLGNQVEQFALVRRSISKMLGSEEAATFFFSKASLFLISVGSNDFFDFARNNSGAIHLGAEEYLAVLQLTYFSHIKKLYELGARKFGILSVAPIGCCPAVTSLNGGNCMKPLNDLAVAFHSSTQGLLQRLSYDLEGFQYSLGNSFVMTTTLLKNASSFGLKETKSACCGSGYLNGQGGCIQAENANLCAKRNESLFWDWFHPTEIASELAAKTLFEGGNEFVSPINLSQLAYIN</sequence>
<comment type="caution">
    <text evidence="4">The sequence shown here is derived from an EMBL/GenBank/DDBJ whole genome shotgun (WGS) entry which is preliminary data.</text>
</comment>
<evidence type="ECO:0000256" key="3">
    <source>
        <dbReference type="ARBA" id="ARBA00022963"/>
    </source>
</evidence>
<protein>
    <recommendedName>
        <fullName evidence="6">GDSL esterase/lipase</fullName>
    </recommendedName>
</protein>
<dbReference type="InterPro" id="IPR036514">
    <property type="entry name" value="SGNH_hydro_sf"/>
</dbReference>
<dbReference type="PANTHER" id="PTHR45648:SF137">
    <property type="entry name" value="GDSL-LIKE LIPASE_ACYLHYDROLASE"/>
    <property type="match status" value="1"/>
</dbReference>
<comment type="similarity">
    <text evidence="1">Belongs to the 'GDSL' lipolytic enzyme family.</text>
</comment>
<dbReference type="Pfam" id="PF00657">
    <property type="entry name" value="Lipase_GDSL"/>
    <property type="match status" value="1"/>
</dbReference>
<dbReference type="CDD" id="cd01837">
    <property type="entry name" value="SGNH_plant_lipase_like"/>
    <property type="match status" value="1"/>
</dbReference>
<evidence type="ECO:0008006" key="6">
    <source>
        <dbReference type="Google" id="ProtNLM"/>
    </source>
</evidence>
<proteinExistence type="inferred from homology"/>
<dbReference type="InterPro" id="IPR035669">
    <property type="entry name" value="SGNH_plant_lipase-like"/>
</dbReference>
<evidence type="ECO:0000256" key="1">
    <source>
        <dbReference type="ARBA" id="ARBA00008668"/>
    </source>
</evidence>
<evidence type="ECO:0000313" key="4">
    <source>
        <dbReference type="EMBL" id="KAL2333867.1"/>
    </source>
</evidence>
<accession>A0ABD1MDJ0</accession>
<name>A0ABD1MDJ0_9FABA</name>
<dbReference type="AlphaFoldDB" id="A0ABD1MDJ0"/>
<dbReference type="InterPro" id="IPR051058">
    <property type="entry name" value="GDSL_Est/Lipase"/>
</dbReference>
<organism evidence="4 5">
    <name type="scientific">Flemingia macrophylla</name>
    <dbReference type="NCBI Taxonomy" id="520843"/>
    <lineage>
        <taxon>Eukaryota</taxon>
        <taxon>Viridiplantae</taxon>
        <taxon>Streptophyta</taxon>
        <taxon>Embryophyta</taxon>
        <taxon>Tracheophyta</taxon>
        <taxon>Spermatophyta</taxon>
        <taxon>Magnoliopsida</taxon>
        <taxon>eudicotyledons</taxon>
        <taxon>Gunneridae</taxon>
        <taxon>Pentapetalae</taxon>
        <taxon>rosids</taxon>
        <taxon>fabids</taxon>
        <taxon>Fabales</taxon>
        <taxon>Fabaceae</taxon>
        <taxon>Papilionoideae</taxon>
        <taxon>50 kb inversion clade</taxon>
        <taxon>NPAAA clade</taxon>
        <taxon>indigoferoid/millettioid clade</taxon>
        <taxon>Phaseoleae</taxon>
        <taxon>Flemingia</taxon>
    </lineage>
</organism>
<dbReference type="PANTHER" id="PTHR45648">
    <property type="entry name" value="GDSL LIPASE/ACYLHYDROLASE FAMILY PROTEIN (AFU_ORTHOLOGUE AFUA_4G14700)"/>
    <property type="match status" value="1"/>
</dbReference>
<keyword evidence="3" id="KW-0442">Lipid degradation</keyword>
<dbReference type="GO" id="GO:0016787">
    <property type="term" value="F:hydrolase activity"/>
    <property type="evidence" value="ECO:0007669"/>
    <property type="project" value="UniProtKB-KW"/>
</dbReference>
<dbReference type="Gene3D" id="3.40.50.1110">
    <property type="entry name" value="SGNH hydrolase"/>
    <property type="match status" value="1"/>
</dbReference>
<gene>
    <name evidence="4" type="ORF">Fmac_015080</name>
</gene>
<keyword evidence="3" id="KW-0443">Lipid metabolism</keyword>
<dbReference type="InterPro" id="IPR001087">
    <property type="entry name" value="GDSL"/>
</dbReference>
<dbReference type="EMBL" id="JBGMDY010000005">
    <property type="protein sequence ID" value="KAL2333867.1"/>
    <property type="molecule type" value="Genomic_DNA"/>
</dbReference>
<dbReference type="GO" id="GO:0016042">
    <property type="term" value="P:lipid catabolic process"/>
    <property type="evidence" value="ECO:0007669"/>
    <property type="project" value="UniProtKB-KW"/>
</dbReference>
<reference evidence="4 5" key="1">
    <citation type="submission" date="2024-08" db="EMBL/GenBank/DDBJ databases">
        <title>Insights into the chromosomal genome structure of Flemingia macrophylla.</title>
        <authorList>
            <person name="Ding Y."/>
            <person name="Zhao Y."/>
            <person name="Bi W."/>
            <person name="Wu M."/>
            <person name="Zhao G."/>
            <person name="Gong Y."/>
            <person name="Li W."/>
            <person name="Zhang P."/>
        </authorList>
    </citation>
    <scope>NUCLEOTIDE SEQUENCE [LARGE SCALE GENOMIC DNA]</scope>
    <source>
        <strain evidence="4">DYQJB</strain>
        <tissue evidence="4">Leaf</tissue>
    </source>
</reference>
<dbReference type="Proteomes" id="UP001603857">
    <property type="component" value="Unassembled WGS sequence"/>
</dbReference>
<evidence type="ECO:0000256" key="2">
    <source>
        <dbReference type="ARBA" id="ARBA00022801"/>
    </source>
</evidence>